<sequence>MRTERHPRAIDWALWEPDRAEYCWQNIIVTASGALRRWERRRGGGWFLEDATRAKELVALFSLPISNARWKYLTETDEYRGIPYTGLPKKSTPTNNDDSGAGAVAWSKEKLPDSDDDDGTGATDIKNATDTAGPKWEYDTPVDYDSEDDVSEFDDLVADDADEHAAARRLKRQGLQLILDDKGELIWVPKGTSPSSPVQQEDQPIPEQKCGAVSGCALARGVGTKSKLKSQLDKPVNIDSDDEAELAPRRKRVRGN</sequence>
<dbReference type="Proteomes" id="UP001190700">
    <property type="component" value="Unassembled WGS sequence"/>
</dbReference>
<accession>A0AAE0CDZ2</accession>
<dbReference type="EMBL" id="LGRX02025459">
    <property type="protein sequence ID" value="KAK3252365.1"/>
    <property type="molecule type" value="Genomic_DNA"/>
</dbReference>
<keyword evidence="3" id="KW-1185">Reference proteome</keyword>
<proteinExistence type="predicted"/>
<gene>
    <name evidence="2" type="ORF">CYMTET_38323</name>
</gene>
<protein>
    <submittedName>
        <fullName evidence="2">Uncharacterized protein</fullName>
    </submittedName>
</protein>
<dbReference type="AlphaFoldDB" id="A0AAE0CDZ2"/>
<evidence type="ECO:0000256" key="1">
    <source>
        <dbReference type="SAM" id="MobiDB-lite"/>
    </source>
</evidence>
<feature type="region of interest" description="Disordered" evidence="1">
    <location>
        <begin position="223"/>
        <end position="256"/>
    </location>
</feature>
<comment type="caution">
    <text evidence="2">The sequence shown here is derived from an EMBL/GenBank/DDBJ whole genome shotgun (WGS) entry which is preliminary data.</text>
</comment>
<evidence type="ECO:0000313" key="2">
    <source>
        <dbReference type="EMBL" id="KAK3252365.1"/>
    </source>
</evidence>
<feature type="region of interest" description="Disordered" evidence="1">
    <location>
        <begin position="83"/>
        <end position="147"/>
    </location>
</feature>
<evidence type="ECO:0000313" key="3">
    <source>
        <dbReference type="Proteomes" id="UP001190700"/>
    </source>
</evidence>
<name>A0AAE0CDZ2_9CHLO</name>
<reference evidence="2 3" key="1">
    <citation type="journal article" date="2015" name="Genome Biol. Evol.">
        <title>Comparative Genomics of a Bacterivorous Green Alga Reveals Evolutionary Causalities and Consequences of Phago-Mixotrophic Mode of Nutrition.</title>
        <authorList>
            <person name="Burns J.A."/>
            <person name="Paasch A."/>
            <person name="Narechania A."/>
            <person name="Kim E."/>
        </authorList>
    </citation>
    <scope>NUCLEOTIDE SEQUENCE [LARGE SCALE GENOMIC DNA]</scope>
    <source>
        <strain evidence="2 3">PLY_AMNH</strain>
    </source>
</reference>
<organism evidence="2 3">
    <name type="scientific">Cymbomonas tetramitiformis</name>
    <dbReference type="NCBI Taxonomy" id="36881"/>
    <lineage>
        <taxon>Eukaryota</taxon>
        <taxon>Viridiplantae</taxon>
        <taxon>Chlorophyta</taxon>
        <taxon>Pyramimonadophyceae</taxon>
        <taxon>Pyramimonadales</taxon>
        <taxon>Pyramimonadaceae</taxon>
        <taxon>Cymbomonas</taxon>
    </lineage>
</organism>